<reference evidence="6 7" key="1">
    <citation type="submission" date="2019-03" db="EMBL/GenBank/DDBJ databases">
        <title>Genomic Encyclopedia of Type Strains, Phase IV (KMG-IV): sequencing the most valuable type-strain genomes for metagenomic binning, comparative biology and taxonomic classification.</title>
        <authorList>
            <person name="Goeker M."/>
        </authorList>
    </citation>
    <scope>NUCLEOTIDE SEQUENCE [LARGE SCALE GENOMIC DNA]</scope>
    <source>
        <strain evidence="6 7">DSM 24629</strain>
    </source>
</reference>
<organism evidence="6 7">
    <name type="scientific">Natranaerovirga pectinivora</name>
    <dbReference type="NCBI Taxonomy" id="682400"/>
    <lineage>
        <taxon>Bacteria</taxon>
        <taxon>Bacillati</taxon>
        <taxon>Bacillota</taxon>
        <taxon>Clostridia</taxon>
        <taxon>Lachnospirales</taxon>
        <taxon>Natranaerovirgaceae</taxon>
        <taxon>Natranaerovirga</taxon>
    </lineage>
</organism>
<keyword evidence="7" id="KW-1185">Reference proteome</keyword>
<evidence type="ECO:0000256" key="4">
    <source>
        <dbReference type="ARBA" id="ARBA00029440"/>
    </source>
</evidence>
<dbReference type="NCBIfam" id="TIGR01317">
    <property type="entry name" value="GOGAT_sm_gam"/>
    <property type="match status" value="1"/>
</dbReference>
<dbReference type="OrthoDB" id="9803192at2"/>
<dbReference type="SUPFAM" id="SSF51971">
    <property type="entry name" value="Nucleotide-binding domain"/>
    <property type="match status" value="2"/>
</dbReference>
<evidence type="ECO:0000313" key="6">
    <source>
        <dbReference type="EMBL" id="TCT15359.1"/>
    </source>
</evidence>
<dbReference type="GO" id="GO:0006537">
    <property type="term" value="P:glutamate biosynthetic process"/>
    <property type="evidence" value="ECO:0007669"/>
    <property type="project" value="UniProtKB-KW"/>
</dbReference>
<dbReference type="PANTHER" id="PTHR43100">
    <property type="entry name" value="GLUTAMATE SYNTHASE [NADPH] SMALL CHAIN"/>
    <property type="match status" value="1"/>
</dbReference>
<dbReference type="PRINTS" id="PR00419">
    <property type="entry name" value="ADXRDTASE"/>
</dbReference>
<evidence type="ECO:0000256" key="3">
    <source>
        <dbReference type="ARBA" id="ARBA00023164"/>
    </source>
</evidence>
<dbReference type="InterPro" id="IPR036188">
    <property type="entry name" value="FAD/NAD-bd_sf"/>
</dbReference>
<dbReference type="InterPro" id="IPR009051">
    <property type="entry name" value="Helical_ferredxn"/>
</dbReference>
<dbReference type="GO" id="GO:0051536">
    <property type="term" value="F:iron-sulfur cluster binding"/>
    <property type="evidence" value="ECO:0007669"/>
    <property type="project" value="InterPro"/>
</dbReference>
<proteinExistence type="predicted"/>
<sequence length="487" mass="53713">MGKDTGFLEYERKVGSYKPIEERIKNYDDIYIPLDEKEIQTQASRCMDCGVPFCNYSCPLGNIIPDFNDLVYQDQWKKALEVLHVTNNFPEFTGKVCPAPCESGCVLGINQPAVTIKQMELAIIEKGWSEGWVKPQPPAVKTHKKIAIIGSGPAGLAAAQQLARVGHTVTVFERADEIGGLLRYGIPDFKLPKSLIDNRVDQMKKEGVTFKTNANVGVNVDVNQLKNEFDILLLTGGSTQPRDLVVSGRDLDGIHFAMDFLPQQNKRVAGKTIDESIGLTAKDKNVVVIGGGDTGSDCVGTSVRQGAKNVVQLELLPMPSTERTDACPWPTYPMVLRTSSSQEEAAAVYGDDPRQYSIATKHFSGENGKVKELHCVKLKWTKDENGRMNMEEVPGSEFVIKADLVLFAMGFLHPEHKGMLENLGVEYDQRGNVAANNKFMTSIEGIFSAGDMRKGQSLVVHAISEGRSAAKYIDEYLMGNTYLRSRL</sequence>
<dbReference type="Pfam" id="PF14691">
    <property type="entry name" value="Fer4_20"/>
    <property type="match status" value="1"/>
</dbReference>
<dbReference type="InterPro" id="IPR017896">
    <property type="entry name" value="4Fe4S_Fe-S-bd"/>
</dbReference>
<dbReference type="GO" id="GO:0016639">
    <property type="term" value="F:oxidoreductase activity, acting on the CH-NH2 group of donors, NAD or NADP as acceptor"/>
    <property type="evidence" value="ECO:0007669"/>
    <property type="project" value="InterPro"/>
</dbReference>
<comment type="pathway">
    <text evidence="4">Amino-acid biosynthesis.</text>
</comment>
<dbReference type="AlphaFoldDB" id="A0A4R3MP42"/>
<dbReference type="PROSITE" id="PS51379">
    <property type="entry name" value="4FE4S_FER_2"/>
    <property type="match status" value="1"/>
</dbReference>
<comment type="caution">
    <text evidence="6">The sequence shown here is derived from an EMBL/GenBank/DDBJ whole genome shotgun (WGS) entry which is preliminary data.</text>
</comment>
<name>A0A4R3MP42_9FIRM</name>
<dbReference type="Gene3D" id="3.50.50.60">
    <property type="entry name" value="FAD/NAD(P)-binding domain"/>
    <property type="match status" value="2"/>
</dbReference>
<dbReference type="Proteomes" id="UP000294902">
    <property type="component" value="Unassembled WGS sequence"/>
</dbReference>
<evidence type="ECO:0000256" key="2">
    <source>
        <dbReference type="ARBA" id="ARBA00023002"/>
    </source>
</evidence>
<dbReference type="InterPro" id="IPR028261">
    <property type="entry name" value="DPD_II"/>
</dbReference>
<feature type="domain" description="4Fe-4S ferredoxin-type" evidence="5">
    <location>
        <begin position="37"/>
        <end position="68"/>
    </location>
</feature>
<protein>
    <submittedName>
        <fullName evidence="6">Glutamate synthase (NADH) small subunit</fullName>
    </submittedName>
</protein>
<keyword evidence="3" id="KW-0314">Glutamate biosynthesis</keyword>
<evidence type="ECO:0000259" key="5">
    <source>
        <dbReference type="PROSITE" id="PS51379"/>
    </source>
</evidence>
<keyword evidence="1" id="KW-0028">Amino-acid biosynthesis</keyword>
<keyword evidence="2" id="KW-0560">Oxidoreductase</keyword>
<dbReference type="PANTHER" id="PTHR43100:SF1">
    <property type="entry name" value="GLUTAMATE SYNTHASE [NADPH] SMALL CHAIN"/>
    <property type="match status" value="1"/>
</dbReference>
<dbReference type="Gene3D" id="1.10.1060.10">
    <property type="entry name" value="Alpha-helical ferredoxin"/>
    <property type="match status" value="1"/>
</dbReference>
<dbReference type="SUPFAM" id="SSF46548">
    <property type="entry name" value="alpha-helical ferredoxin"/>
    <property type="match status" value="1"/>
</dbReference>
<dbReference type="InterPro" id="IPR023753">
    <property type="entry name" value="FAD/NAD-binding_dom"/>
</dbReference>
<gene>
    <name evidence="6" type="ORF">EDC18_10364</name>
</gene>
<dbReference type="Pfam" id="PF07992">
    <property type="entry name" value="Pyr_redox_2"/>
    <property type="match status" value="2"/>
</dbReference>
<dbReference type="InterPro" id="IPR006005">
    <property type="entry name" value="Glut_synth_ssu1"/>
</dbReference>
<accession>A0A4R3MP42</accession>
<dbReference type="EMBL" id="SMAL01000003">
    <property type="protein sequence ID" value="TCT15359.1"/>
    <property type="molecule type" value="Genomic_DNA"/>
</dbReference>
<evidence type="ECO:0000313" key="7">
    <source>
        <dbReference type="Proteomes" id="UP000294902"/>
    </source>
</evidence>
<evidence type="ECO:0000256" key="1">
    <source>
        <dbReference type="ARBA" id="ARBA00022605"/>
    </source>
</evidence>
<dbReference type="InterPro" id="IPR051394">
    <property type="entry name" value="Glutamate_Synthase"/>
</dbReference>
<dbReference type="RefSeq" id="WP_132250985.1">
    <property type="nucleotide sequence ID" value="NZ_SMAL01000003.1"/>
</dbReference>